<dbReference type="GO" id="GO:0004316">
    <property type="term" value="F:3-oxoacyl-[acyl-carrier-protein] reductase (NADPH) activity"/>
    <property type="evidence" value="ECO:0007669"/>
    <property type="project" value="UniProtKB-EC"/>
</dbReference>
<dbReference type="Gene3D" id="3.40.50.720">
    <property type="entry name" value="NAD(P)-binding Rossmann-like Domain"/>
    <property type="match status" value="1"/>
</dbReference>
<dbReference type="InterPro" id="IPR036291">
    <property type="entry name" value="NAD(P)-bd_dom_sf"/>
</dbReference>
<evidence type="ECO:0000313" key="6">
    <source>
        <dbReference type="Proteomes" id="UP000051952"/>
    </source>
</evidence>
<reference evidence="6" key="1">
    <citation type="submission" date="2015-09" db="EMBL/GenBank/DDBJ databases">
        <authorList>
            <consortium name="Pathogen Informatics"/>
        </authorList>
    </citation>
    <scope>NUCLEOTIDE SEQUENCE [LARGE SCALE GENOMIC DNA]</scope>
    <source>
        <strain evidence="6">Lake Konstanz</strain>
    </source>
</reference>
<sequence length="268" mass="28110">MDLGLQGKLVIVTGSTKGIGYAIASGFARHGALVVVNGRAQSAADEAVASIAKATNTPASRLFAVAGDLSTKAGFDAFVARVDKIGVPVEVLVNNHGIFDFKAFVDETDEDWQRYYDVNVLSQVRLSRHYLPGMLERKTGRILFSSSVVAVAPYPTATAYSVSKASQVALARALAELTKGTEVTVNSVLIGPTASDGANAMFGKLAAAAGAPEEQFVQGLLASIPTMRDNRLESVDEIAGIFLFLASKQGLLINGTAQRADAAGLRHI</sequence>
<proteinExistence type="inferred from homology"/>
<organism evidence="5 6">
    <name type="scientific">Bodo saltans</name>
    <name type="common">Flagellated protozoan</name>
    <dbReference type="NCBI Taxonomy" id="75058"/>
    <lineage>
        <taxon>Eukaryota</taxon>
        <taxon>Discoba</taxon>
        <taxon>Euglenozoa</taxon>
        <taxon>Kinetoplastea</taxon>
        <taxon>Metakinetoplastina</taxon>
        <taxon>Eubodonida</taxon>
        <taxon>Bodonidae</taxon>
        <taxon>Bodo</taxon>
    </lineage>
</organism>
<dbReference type="OrthoDB" id="47007at2759"/>
<gene>
    <name evidence="5" type="ORF">BSAL_90305</name>
</gene>
<dbReference type="EMBL" id="CYKH01001179">
    <property type="protein sequence ID" value="CUG85643.1"/>
    <property type="molecule type" value="Genomic_DNA"/>
</dbReference>
<dbReference type="AlphaFoldDB" id="A0A0S4J6L9"/>
<keyword evidence="6" id="KW-1185">Reference proteome</keyword>
<evidence type="ECO:0000256" key="2">
    <source>
        <dbReference type="ARBA" id="ARBA00012948"/>
    </source>
</evidence>
<dbReference type="EC" id="1.1.1.100" evidence="2"/>
<name>A0A0S4J6L9_BODSA</name>
<evidence type="ECO:0000256" key="1">
    <source>
        <dbReference type="ARBA" id="ARBA00006484"/>
    </source>
</evidence>
<protein>
    <recommendedName>
        <fullName evidence="2">3-oxoacyl-[acyl-carrier-protein] reductase</fullName>
        <ecNumber evidence="2">1.1.1.100</ecNumber>
    </recommendedName>
</protein>
<evidence type="ECO:0000256" key="4">
    <source>
        <dbReference type="RuleBase" id="RU000363"/>
    </source>
</evidence>
<evidence type="ECO:0000256" key="3">
    <source>
        <dbReference type="ARBA" id="ARBA00048508"/>
    </source>
</evidence>
<dbReference type="Pfam" id="PF00106">
    <property type="entry name" value="adh_short"/>
    <property type="match status" value="1"/>
</dbReference>
<comment type="similarity">
    <text evidence="1 4">Belongs to the short-chain dehydrogenases/reductases (SDR) family.</text>
</comment>
<dbReference type="InterPro" id="IPR002347">
    <property type="entry name" value="SDR_fam"/>
</dbReference>
<dbReference type="OMA" id="WGQRFPP"/>
<dbReference type="PRINTS" id="PR00080">
    <property type="entry name" value="SDRFAMILY"/>
</dbReference>
<comment type="catalytic activity">
    <reaction evidence="3">
        <text>a (3R)-hydroxyacyl-[ACP] + NADP(+) = a 3-oxoacyl-[ACP] + NADPH + H(+)</text>
        <dbReference type="Rhea" id="RHEA:17397"/>
        <dbReference type="Rhea" id="RHEA-COMP:9916"/>
        <dbReference type="Rhea" id="RHEA-COMP:9945"/>
        <dbReference type="ChEBI" id="CHEBI:15378"/>
        <dbReference type="ChEBI" id="CHEBI:57783"/>
        <dbReference type="ChEBI" id="CHEBI:58349"/>
        <dbReference type="ChEBI" id="CHEBI:78776"/>
        <dbReference type="ChEBI" id="CHEBI:78827"/>
        <dbReference type="EC" id="1.1.1.100"/>
    </reaction>
</comment>
<dbReference type="VEuPathDB" id="TriTrypDB:BSAL_90305"/>
<dbReference type="SUPFAM" id="SSF51735">
    <property type="entry name" value="NAD(P)-binding Rossmann-fold domains"/>
    <property type="match status" value="1"/>
</dbReference>
<accession>A0A0S4J6L9</accession>
<dbReference type="PANTHER" id="PTHR42879">
    <property type="entry name" value="3-OXOACYL-(ACYL-CARRIER-PROTEIN) REDUCTASE"/>
    <property type="match status" value="1"/>
</dbReference>
<dbReference type="CDD" id="cd05233">
    <property type="entry name" value="SDR_c"/>
    <property type="match status" value="1"/>
</dbReference>
<dbReference type="PRINTS" id="PR00081">
    <property type="entry name" value="GDHRDH"/>
</dbReference>
<evidence type="ECO:0000313" key="5">
    <source>
        <dbReference type="EMBL" id="CUG85643.1"/>
    </source>
</evidence>
<dbReference type="InterPro" id="IPR050259">
    <property type="entry name" value="SDR"/>
</dbReference>
<dbReference type="Proteomes" id="UP000051952">
    <property type="component" value="Unassembled WGS sequence"/>
</dbReference>